<dbReference type="Proteomes" id="UP000199092">
    <property type="component" value="Chromosome I"/>
</dbReference>
<gene>
    <name evidence="1" type="ORF">SAMN04488543_1296</name>
</gene>
<sequence>MSDRRLDSIQAAAEAAKVSPITIRRRIASGDLAAYRFGPRIIRVDLNQVDALFTQIPTGGNAA</sequence>
<name>A0A1H1QDX9_9ACTN</name>
<evidence type="ECO:0000313" key="2">
    <source>
        <dbReference type="Proteomes" id="UP000199092"/>
    </source>
</evidence>
<dbReference type="STRING" id="546871.SAMN04488543_1296"/>
<dbReference type="RefSeq" id="WP_091411259.1">
    <property type="nucleotide sequence ID" value="NZ_LT629749.1"/>
</dbReference>
<dbReference type="AlphaFoldDB" id="A0A1H1QDX9"/>
<reference evidence="1 2" key="1">
    <citation type="submission" date="2016-10" db="EMBL/GenBank/DDBJ databases">
        <authorList>
            <person name="de Groot N.N."/>
        </authorList>
    </citation>
    <scope>NUCLEOTIDE SEQUENCE [LARGE SCALE GENOMIC DNA]</scope>
    <source>
        <strain evidence="1 2">DSM 21741</strain>
    </source>
</reference>
<proteinExistence type="predicted"/>
<evidence type="ECO:0000313" key="1">
    <source>
        <dbReference type="EMBL" id="SDS21584.1"/>
    </source>
</evidence>
<protein>
    <submittedName>
        <fullName evidence="1">DNA binding domain-containing protein, excisionase family</fullName>
    </submittedName>
</protein>
<organism evidence="1 2">
    <name type="scientific">Friedmanniella luteola</name>
    <dbReference type="NCBI Taxonomy" id="546871"/>
    <lineage>
        <taxon>Bacteria</taxon>
        <taxon>Bacillati</taxon>
        <taxon>Actinomycetota</taxon>
        <taxon>Actinomycetes</taxon>
        <taxon>Propionibacteriales</taxon>
        <taxon>Nocardioidaceae</taxon>
        <taxon>Friedmanniella</taxon>
    </lineage>
</organism>
<dbReference type="OrthoDB" id="4870800at2"/>
<dbReference type="EMBL" id="LT629749">
    <property type="protein sequence ID" value="SDS21584.1"/>
    <property type="molecule type" value="Genomic_DNA"/>
</dbReference>
<keyword evidence="2" id="KW-1185">Reference proteome</keyword>
<accession>A0A1H1QDX9</accession>